<organism evidence="1 2">
    <name type="scientific">Natrialba asiatica (strain ATCC 700177 / DSM 12278 / JCM 9576 / FERM P-10747 / NBRC 102637 / 172P1)</name>
    <dbReference type="NCBI Taxonomy" id="29540"/>
    <lineage>
        <taxon>Archaea</taxon>
        <taxon>Methanobacteriati</taxon>
        <taxon>Methanobacteriota</taxon>
        <taxon>Stenosarchaea group</taxon>
        <taxon>Halobacteria</taxon>
        <taxon>Halobacteriales</taxon>
        <taxon>Natrialbaceae</taxon>
        <taxon>Natrialba</taxon>
    </lineage>
</organism>
<dbReference type="EMBL" id="AOIO01000010">
    <property type="protein sequence ID" value="ELZ04961.1"/>
    <property type="molecule type" value="Genomic_DNA"/>
</dbReference>
<sequence length="83" mass="8953">MQVETPFPVEGTITPTDYGYSASLPCASVYLTETEHGDFLQQAVDRAAREYGEGVEVRVRFTADATGLQCGDFELLGSVEGDS</sequence>
<dbReference type="STRING" id="29540.C481_03392"/>
<comment type="caution">
    <text evidence="1">The sequence shown here is derived from an EMBL/GenBank/DDBJ whole genome shotgun (WGS) entry which is preliminary data.</text>
</comment>
<dbReference type="AlphaFoldDB" id="M0B230"/>
<evidence type="ECO:0000313" key="2">
    <source>
        <dbReference type="Proteomes" id="UP000011554"/>
    </source>
</evidence>
<proteinExistence type="predicted"/>
<name>M0B230_NATA1</name>
<accession>M0B230</accession>
<dbReference type="PATRIC" id="fig|29540.5.peg.689"/>
<evidence type="ECO:0000313" key="1">
    <source>
        <dbReference type="EMBL" id="ELZ04961.1"/>
    </source>
</evidence>
<dbReference type="OrthoDB" id="350439at2157"/>
<keyword evidence="2" id="KW-1185">Reference proteome</keyword>
<gene>
    <name evidence="1" type="ORF">C481_03392</name>
</gene>
<reference evidence="1 2" key="1">
    <citation type="journal article" date="2014" name="PLoS Genet.">
        <title>Phylogenetically driven sequencing of extremely halophilic archaea reveals strategies for static and dynamic osmo-response.</title>
        <authorList>
            <person name="Becker E.A."/>
            <person name="Seitzer P.M."/>
            <person name="Tritt A."/>
            <person name="Larsen D."/>
            <person name="Krusor M."/>
            <person name="Yao A.I."/>
            <person name="Wu D."/>
            <person name="Madern D."/>
            <person name="Eisen J.A."/>
            <person name="Darling A.E."/>
            <person name="Facciotti M.T."/>
        </authorList>
    </citation>
    <scope>NUCLEOTIDE SEQUENCE [LARGE SCALE GENOMIC DNA]</scope>
    <source>
        <strain evidence="1 2">DSM 12278</strain>
    </source>
</reference>
<dbReference type="Proteomes" id="UP000011554">
    <property type="component" value="Unassembled WGS sequence"/>
</dbReference>
<protein>
    <submittedName>
        <fullName evidence="1">Uncharacterized protein</fullName>
    </submittedName>
</protein>
<dbReference type="RefSeq" id="WP_006107531.1">
    <property type="nucleotide sequence ID" value="NZ_AOIO01000010.1"/>
</dbReference>